<dbReference type="Proteomes" id="UP000001861">
    <property type="component" value="Unassembled WGS sequence"/>
</dbReference>
<gene>
    <name evidence="2" type="ORF">CC1G_05600</name>
</gene>
<proteinExistence type="predicted"/>
<dbReference type="AlphaFoldDB" id="A8P1K7"/>
<keyword evidence="1" id="KW-0732">Signal</keyword>
<keyword evidence="3" id="KW-1185">Reference proteome</keyword>
<feature type="signal peptide" evidence="1">
    <location>
        <begin position="1"/>
        <end position="22"/>
    </location>
</feature>
<dbReference type="RefSeq" id="XP_001838119.1">
    <property type="nucleotide sequence ID" value="XM_001838067.1"/>
</dbReference>
<sequence length="131" mass="14742">MKLLALVNCALSLSLLPSMVAARTGKAFPFEYPTGSGMLCGGMTYSPCHPIVAVSIDEFGYGLCRQWVRITDSRNGVSEYGQIYEQEYDGNVDNLWLSYSLYSKFEYGLIRGSANRQLNITWEYMPEGWNP</sequence>
<organism evidence="2 3">
    <name type="scientific">Coprinopsis cinerea (strain Okayama-7 / 130 / ATCC MYA-4618 / FGSC 9003)</name>
    <name type="common">Inky cap fungus</name>
    <name type="synonym">Hormographiella aspergillata</name>
    <dbReference type="NCBI Taxonomy" id="240176"/>
    <lineage>
        <taxon>Eukaryota</taxon>
        <taxon>Fungi</taxon>
        <taxon>Dikarya</taxon>
        <taxon>Basidiomycota</taxon>
        <taxon>Agaricomycotina</taxon>
        <taxon>Agaricomycetes</taxon>
        <taxon>Agaricomycetidae</taxon>
        <taxon>Agaricales</taxon>
        <taxon>Agaricineae</taxon>
        <taxon>Psathyrellaceae</taxon>
        <taxon>Coprinopsis</taxon>
    </lineage>
</organism>
<dbReference type="VEuPathDB" id="FungiDB:CC1G_05600"/>
<reference evidence="2 3" key="1">
    <citation type="journal article" date="2010" name="Proc. Natl. Acad. Sci. U.S.A.">
        <title>Insights into evolution of multicellular fungi from the assembled chromosomes of the mushroom Coprinopsis cinerea (Coprinus cinereus).</title>
        <authorList>
            <person name="Stajich J.E."/>
            <person name="Wilke S.K."/>
            <person name="Ahren D."/>
            <person name="Au C.H."/>
            <person name="Birren B.W."/>
            <person name="Borodovsky M."/>
            <person name="Burns C."/>
            <person name="Canback B."/>
            <person name="Casselton L.A."/>
            <person name="Cheng C.K."/>
            <person name="Deng J."/>
            <person name="Dietrich F.S."/>
            <person name="Fargo D.C."/>
            <person name="Farman M.L."/>
            <person name="Gathman A.C."/>
            <person name="Goldberg J."/>
            <person name="Guigo R."/>
            <person name="Hoegger P.J."/>
            <person name="Hooker J.B."/>
            <person name="Huggins A."/>
            <person name="James T.Y."/>
            <person name="Kamada T."/>
            <person name="Kilaru S."/>
            <person name="Kodira C."/>
            <person name="Kues U."/>
            <person name="Kupfer D."/>
            <person name="Kwan H.S."/>
            <person name="Lomsadze A."/>
            <person name="Li W."/>
            <person name="Lilly W.W."/>
            <person name="Ma L.J."/>
            <person name="Mackey A.J."/>
            <person name="Manning G."/>
            <person name="Martin F."/>
            <person name="Muraguchi H."/>
            <person name="Natvig D.O."/>
            <person name="Palmerini H."/>
            <person name="Ramesh M.A."/>
            <person name="Rehmeyer C.J."/>
            <person name="Roe B.A."/>
            <person name="Shenoy N."/>
            <person name="Stanke M."/>
            <person name="Ter-Hovhannisyan V."/>
            <person name="Tunlid A."/>
            <person name="Velagapudi R."/>
            <person name="Vision T.J."/>
            <person name="Zeng Q."/>
            <person name="Zolan M.E."/>
            <person name="Pukkila P.J."/>
        </authorList>
    </citation>
    <scope>NUCLEOTIDE SEQUENCE [LARGE SCALE GENOMIC DNA]</scope>
    <source>
        <strain evidence="3">Okayama-7 / 130 / ATCC MYA-4618 / FGSC 9003</strain>
    </source>
</reference>
<evidence type="ECO:0000313" key="2">
    <source>
        <dbReference type="EMBL" id="EAU83696.1"/>
    </source>
</evidence>
<dbReference type="GeneID" id="6014688"/>
<evidence type="ECO:0000313" key="3">
    <source>
        <dbReference type="Proteomes" id="UP000001861"/>
    </source>
</evidence>
<dbReference type="KEGG" id="cci:CC1G_05600"/>
<dbReference type="OrthoDB" id="406505at2759"/>
<dbReference type="EMBL" id="AACS02000013">
    <property type="protein sequence ID" value="EAU83696.1"/>
    <property type="molecule type" value="Genomic_DNA"/>
</dbReference>
<comment type="caution">
    <text evidence="2">The sequence shown here is derived from an EMBL/GenBank/DDBJ whole genome shotgun (WGS) entry which is preliminary data.</text>
</comment>
<accession>A8P1K7</accession>
<dbReference type="InParanoid" id="A8P1K7"/>
<protein>
    <submittedName>
        <fullName evidence="2">Uncharacterized protein</fullName>
    </submittedName>
</protein>
<evidence type="ECO:0000256" key="1">
    <source>
        <dbReference type="SAM" id="SignalP"/>
    </source>
</evidence>
<feature type="chain" id="PRO_5002724950" evidence="1">
    <location>
        <begin position="23"/>
        <end position="131"/>
    </location>
</feature>
<name>A8P1K7_COPC7</name>